<protein>
    <submittedName>
        <fullName evidence="1">Uncharacterized protein</fullName>
    </submittedName>
</protein>
<reference evidence="2" key="1">
    <citation type="submission" date="2016-10" db="EMBL/GenBank/DDBJ databases">
        <authorList>
            <person name="Varghese N."/>
            <person name="Submissions S."/>
        </authorList>
    </citation>
    <scope>NUCLEOTIDE SEQUENCE [LARGE SCALE GENOMIC DNA]</scope>
    <source>
        <strain evidence="2">DSM 22127</strain>
    </source>
</reference>
<proteinExistence type="predicted"/>
<dbReference type="Proteomes" id="UP000198859">
    <property type="component" value="Chromosome I"/>
</dbReference>
<sequence length="83" mass="8557">MKNVYAATGATTGTVQRSGSLAPVFDAVVGGLRLEKVLEQGPELGLQDGARRRVDATPTFEVTPVMSAIGAPLGLRPPSPPIT</sequence>
<evidence type="ECO:0000313" key="1">
    <source>
        <dbReference type="EMBL" id="SDT08470.1"/>
    </source>
</evidence>
<name>A0A1H1XH09_9ACTN</name>
<dbReference type="EMBL" id="LT629757">
    <property type="protein sequence ID" value="SDT08470.1"/>
    <property type="molecule type" value="Genomic_DNA"/>
</dbReference>
<keyword evidence="2" id="KW-1185">Reference proteome</keyword>
<dbReference type="AlphaFoldDB" id="A0A1H1XH09"/>
<gene>
    <name evidence="1" type="ORF">SAMN04488570_3483</name>
</gene>
<organism evidence="1 2">
    <name type="scientific">Nocardioides scoriae</name>
    <dbReference type="NCBI Taxonomy" id="642780"/>
    <lineage>
        <taxon>Bacteria</taxon>
        <taxon>Bacillati</taxon>
        <taxon>Actinomycetota</taxon>
        <taxon>Actinomycetes</taxon>
        <taxon>Propionibacteriales</taxon>
        <taxon>Nocardioidaceae</taxon>
        <taxon>Nocardioides</taxon>
    </lineage>
</organism>
<evidence type="ECO:0000313" key="2">
    <source>
        <dbReference type="Proteomes" id="UP000198859"/>
    </source>
</evidence>
<dbReference type="STRING" id="642780.SAMN04488570_3483"/>
<dbReference type="RefSeq" id="WP_091732308.1">
    <property type="nucleotide sequence ID" value="NZ_LT629757.1"/>
</dbReference>
<accession>A0A1H1XH09</accession>